<keyword evidence="1" id="KW-0472">Membrane</keyword>
<organism evidence="2 3">
    <name type="scientific">Candidatus Protoclostridium stercorigallinarum</name>
    <dbReference type="NCBI Taxonomy" id="2838741"/>
    <lineage>
        <taxon>Bacteria</taxon>
        <taxon>Bacillati</taxon>
        <taxon>Bacillota</taxon>
        <taxon>Clostridia</taxon>
        <taxon>Candidatus Protoclostridium</taxon>
    </lineage>
</organism>
<reference evidence="2" key="1">
    <citation type="journal article" date="2021" name="PeerJ">
        <title>Extensive microbial diversity within the chicken gut microbiome revealed by metagenomics and culture.</title>
        <authorList>
            <person name="Gilroy R."/>
            <person name="Ravi A."/>
            <person name="Getino M."/>
            <person name="Pursley I."/>
            <person name="Horton D.L."/>
            <person name="Alikhan N.F."/>
            <person name="Baker D."/>
            <person name="Gharbi K."/>
            <person name="Hall N."/>
            <person name="Watson M."/>
            <person name="Adriaenssens E.M."/>
            <person name="Foster-Nyarko E."/>
            <person name="Jarju S."/>
            <person name="Secka A."/>
            <person name="Antonio M."/>
            <person name="Oren A."/>
            <person name="Chaudhuri R.R."/>
            <person name="La Ragione R."/>
            <person name="Hildebrand F."/>
            <person name="Pallen M.J."/>
        </authorList>
    </citation>
    <scope>NUCLEOTIDE SEQUENCE</scope>
    <source>
        <strain evidence="2">12435</strain>
    </source>
</reference>
<dbReference type="EMBL" id="DXHS01000068">
    <property type="protein sequence ID" value="HIW02478.1"/>
    <property type="molecule type" value="Genomic_DNA"/>
</dbReference>
<comment type="caution">
    <text evidence="2">The sequence shown here is derived from an EMBL/GenBank/DDBJ whole genome shotgun (WGS) entry which is preliminary data.</text>
</comment>
<evidence type="ECO:0000256" key="1">
    <source>
        <dbReference type="SAM" id="Phobius"/>
    </source>
</evidence>
<keyword evidence="1" id="KW-0812">Transmembrane</keyword>
<sequence>MNVYEQAERELSEAREAFSSAFGGTENAVVIKSQRNDFALRFKYPLLMLVCAVIVAAVVVIQVVFKQFDALYIVCECIICLAMAACIVLFAITWHITRRNARAAEAITYYSPEPGKRFLYTEIAGGGEKIEWADACLYLRGDAAELFEGNGKQYSPFLYKKVRGHSRGYALFDLGNILGNFMDGCDVISHEGNVWRLSSGFSFAVAEDGTLAYFEIKGMYDECYENNFPLYAPFSVSRSYVFTYRFTAVNAPNFRMHLPDITRTACDFYFVPPPDDPRIVVPK</sequence>
<dbReference type="AlphaFoldDB" id="A0A9D1TR79"/>
<gene>
    <name evidence="2" type="ORF">H9892_03980</name>
</gene>
<proteinExistence type="predicted"/>
<name>A0A9D1TR79_9FIRM</name>
<reference evidence="2" key="2">
    <citation type="submission" date="2021-04" db="EMBL/GenBank/DDBJ databases">
        <authorList>
            <person name="Gilroy R."/>
        </authorList>
    </citation>
    <scope>NUCLEOTIDE SEQUENCE</scope>
    <source>
        <strain evidence="2">12435</strain>
    </source>
</reference>
<evidence type="ECO:0000313" key="3">
    <source>
        <dbReference type="Proteomes" id="UP000823990"/>
    </source>
</evidence>
<keyword evidence="1" id="KW-1133">Transmembrane helix</keyword>
<feature type="transmembrane region" description="Helical" evidence="1">
    <location>
        <begin position="44"/>
        <end position="65"/>
    </location>
</feature>
<dbReference type="Proteomes" id="UP000823990">
    <property type="component" value="Unassembled WGS sequence"/>
</dbReference>
<feature type="transmembrane region" description="Helical" evidence="1">
    <location>
        <begin position="71"/>
        <end position="92"/>
    </location>
</feature>
<protein>
    <submittedName>
        <fullName evidence="2">Uncharacterized protein</fullName>
    </submittedName>
</protein>
<accession>A0A9D1TR79</accession>
<evidence type="ECO:0000313" key="2">
    <source>
        <dbReference type="EMBL" id="HIW02478.1"/>
    </source>
</evidence>